<comment type="similarity">
    <text evidence="8">In the N-terminal section; belongs to the long-chain O-acyltransferase family.</text>
</comment>
<evidence type="ECO:0000256" key="2">
    <source>
        <dbReference type="ARBA" id="ARBA00004586"/>
    </source>
</evidence>
<comment type="subcellular location">
    <subcellularLocation>
        <location evidence="1">Cell membrane</location>
        <topology evidence="1">Single-pass membrane protein</topology>
    </subcellularLocation>
    <subcellularLocation>
        <location evidence="2">Endoplasmic reticulum membrane</location>
    </subcellularLocation>
</comment>
<gene>
    <name evidence="13" type="ORF">HHK36_001860</name>
</gene>
<feature type="domain" description="O-acyltransferase WSD1-like N-terminal" evidence="11">
    <location>
        <begin position="92"/>
        <end position="281"/>
    </location>
</feature>
<feature type="domain" description="O-acyltransferase WSD1 C-terminal" evidence="12">
    <location>
        <begin position="334"/>
        <end position="479"/>
    </location>
</feature>
<evidence type="ECO:0000256" key="6">
    <source>
        <dbReference type="ARBA" id="ARBA00022824"/>
    </source>
</evidence>
<organism evidence="13 14">
    <name type="scientific">Tetracentron sinense</name>
    <name type="common">Spur-leaf</name>
    <dbReference type="NCBI Taxonomy" id="13715"/>
    <lineage>
        <taxon>Eukaryota</taxon>
        <taxon>Viridiplantae</taxon>
        <taxon>Streptophyta</taxon>
        <taxon>Embryophyta</taxon>
        <taxon>Tracheophyta</taxon>
        <taxon>Spermatophyta</taxon>
        <taxon>Magnoliopsida</taxon>
        <taxon>Trochodendrales</taxon>
        <taxon>Trochodendraceae</taxon>
        <taxon>Tetracentron</taxon>
    </lineage>
</organism>
<dbReference type="Pfam" id="PF03007">
    <property type="entry name" value="WS_DGAT_cat"/>
    <property type="match status" value="1"/>
</dbReference>
<dbReference type="AlphaFoldDB" id="A0A835DRZ7"/>
<keyword evidence="14" id="KW-1185">Reference proteome</keyword>
<evidence type="ECO:0000256" key="8">
    <source>
        <dbReference type="ARBA" id="ARBA00024360"/>
    </source>
</evidence>
<evidence type="ECO:0000259" key="11">
    <source>
        <dbReference type="Pfam" id="PF03007"/>
    </source>
</evidence>
<dbReference type="PANTHER" id="PTHR31650">
    <property type="entry name" value="O-ACYLTRANSFERASE (WSD1-LIKE) FAMILY PROTEIN"/>
    <property type="match status" value="1"/>
</dbReference>
<evidence type="ECO:0000313" key="14">
    <source>
        <dbReference type="Proteomes" id="UP000655225"/>
    </source>
</evidence>
<dbReference type="PANTHER" id="PTHR31650:SF34">
    <property type="entry name" value="O-ACYLTRANSFERASE WSD1-LIKE ISOFORM X1"/>
    <property type="match status" value="1"/>
</dbReference>
<keyword evidence="5" id="KW-0808">Transferase</keyword>
<comment type="catalytic activity">
    <reaction evidence="9">
        <text>a long chain fatty alcohol + a fatty acyl-CoA = a long-chain alcohol wax ester + CoA</text>
        <dbReference type="Rhea" id="RHEA:38443"/>
        <dbReference type="ChEBI" id="CHEBI:17135"/>
        <dbReference type="ChEBI" id="CHEBI:57287"/>
        <dbReference type="ChEBI" id="CHEBI:77636"/>
        <dbReference type="ChEBI" id="CHEBI:235323"/>
        <dbReference type="EC" id="2.3.1.75"/>
    </reaction>
</comment>
<keyword evidence="6" id="KW-0256">Endoplasmic reticulum</keyword>
<dbReference type="OMA" id="SCMENAF"/>
<sequence length="487" mass="54444">MESSKQERRVVVEEEEEPVSPTGQYFNSSVLSVCILAALESDFPIDDTLTFTLLNNTFLPINPRFSSIMVLSLSLSLSLSKLMLVRDDNGVKRWKKVDVKLEEHVNVAVFPDGLSPKSYDKYVQDYLSKIAMDRLPQSRPLWEIHLIKYPTSNAAGTIVFKIHHALGDGFSLMGALFSCLQRADDPSLPLTFPSSRPVSKSDNHNNIFKIVPQIFSNAFNTVSDFGWSLLKSSLVEDDRTPIRSANDGLEFRPITISSVAFSLDQIKQIKAKLGGSINDVITGIIFYGTRLYMKTSSEGSSNAHTTALVLLNTRIINSYLSVKEMTKPNAESPWGNQFGFLHVSIPESIDAETGNPLDFVHKARQVIKRKRNSLAVYLTGRLLEMIRKYRGPETTARYMHSTLKNSSMTISNLIGPMEKMSLADNPIRGLYFMVVGIPQSLTITMVSYMGMLRVTVGAEKSFINHQMFNSCLEMAFHKIFKAAVCTP</sequence>
<accession>A0A835DRZ7</accession>
<dbReference type="UniPathway" id="UPA00282"/>
<dbReference type="GO" id="GO:0047196">
    <property type="term" value="F:long-chain-alcohol O-fatty-acyltransferase activity"/>
    <property type="evidence" value="ECO:0007669"/>
    <property type="project" value="UniProtKB-EC"/>
</dbReference>
<dbReference type="Proteomes" id="UP000655225">
    <property type="component" value="Unassembled WGS sequence"/>
</dbReference>
<dbReference type="GO" id="GO:0005789">
    <property type="term" value="C:endoplasmic reticulum membrane"/>
    <property type="evidence" value="ECO:0007669"/>
    <property type="project" value="UniProtKB-SubCell"/>
</dbReference>
<comment type="pathway">
    <text evidence="3">Glycerolipid metabolism; triacylglycerol biosynthesis.</text>
</comment>
<proteinExistence type="inferred from homology"/>
<evidence type="ECO:0000256" key="4">
    <source>
        <dbReference type="ARBA" id="ARBA00005189"/>
    </source>
</evidence>
<evidence type="ECO:0008006" key="15">
    <source>
        <dbReference type="Google" id="ProtNLM"/>
    </source>
</evidence>
<comment type="catalytic activity">
    <reaction evidence="10">
        <text>an acyl-CoA + a 1,2-diacyl-sn-glycerol = a triacyl-sn-glycerol + CoA</text>
        <dbReference type="Rhea" id="RHEA:10868"/>
        <dbReference type="ChEBI" id="CHEBI:17815"/>
        <dbReference type="ChEBI" id="CHEBI:57287"/>
        <dbReference type="ChEBI" id="CHEBI:58342"/>
        <dbReference type="ChEBI" id="CHEBI:64615"/>
        <dbReference type="EC" id="2.3.1.20"/>
    </reaction>
</comment>
<protein>
    <recommendedName>
        <fullName evidence="15">Diacylglycerol O-acyltransferase</fullName>
    </recommendedName>
</protein>
<comment type="pathway">
    <text evidence="4">Lipid metabolism.</text>
</comment>
<comment type="caution">
    <text evidence="13">The sequence shown here is derived from an EMBL/GenBank/DDBJ whole genome shotgun (WGS) entry which is preliminary data.</text>
</comment>
<dbReference type="EMBL" id="JABCRI010000001">
    <property type="protein sequence ID" value="KAF8413866.1"/>
    <property type="molecule type" value="Genomic_DNA"/>
</dbReference>
<keyword evidence="7" id="KW-0012">Acyltransferase</keyword>
<reference evidence="13 14" key="1">
    <citation type="submission" date="2020-04" db="EMBL/GenBank/DDBJ databases">
        <title>Plant Genome Project.</title>
        <authorList>
            <person name="Zhang R.-G."/>
        </authorList>
    </citation>
    <scope>NUCLEOTIDE SEQUENCE [LARGE SCALE GENOMIC DNA]</scope>
    <source>
        <strain evidence="13">YNK0</strain>
        <tissue evidence="13">Leaf</tissue>
    </source>
</reference>
<evidence type="ECO:0000256" key="7">
    <source>
        <dbReference type="ARBA" id="ARBA00023315"/>
    </source>
</evidence>
<evidence type="ECO:0000256" key="9">
    <source>
        <dbReference type="ARBA" id="ARBA00047604"/>
    </source>
</evidence>
<dbReference type="InterPro" id="IPR004255">
    <property type="entry name" value="O-acyltransferase_WSD1_N"/>
</dbReference>
<dbReference type="GO" id="GO:0019432">
    <property type="term" value="P:triglyceride biosynthetic process"/>
    <property type="evidence" value="ECO:0007669"/>
    <property type="project" value="UniProtKB-UniPathway"/>
</dbReference>
<dbReference type="Pfam" id="PF06974">
    <property type="entry name" value="WS_DGAT_C"/>
    <property type="match status" value="1"/>
</dbReference>
<evidence type="ECO:0000313" key="13">
    <source>
        <dbReference type="EMBL" id="KAF8413866.1"/>
    </source>
</evidence>
<evidence type="ECO:0000256" key="1">
    <source>
        <dbReference type="ARBA" id="ARBA00004162"/>
    </source>
</evidence>
<dbReference type="GO" id="GO:0004144">
    <property type="term" value="F:diacylglycerol O-acyltransferase activity"/>
    <property type="evidence" value="ECO:0007669"/>
    <property type="project" value="UniProtKB-EC"/>
</dbReference>
<dbReference type="InterPro" id="IPR045034">
    <property type="entry name" value="O-acyltransferase_WSD1-like"/>
</dbReference>
<evidence type="ECO:0000256" key="5">
    <source>
        <dbReference type="ARBA" id="ARBA00022679"/>
    </source>
</evidence>
<evidence type="ECO:0000259" key="12">
    <source>
        <dbReference type="Pfam" id="PF06974"/>
    </source>
</evidence>
<dbReference type="GO" id="GO:0005886">
    <property type="term" value="C:plasma membrane"/>
    <property type="evidence" value="ECO:0007669"/>
    <property type="project" value="UniProtKB-SubCell"/>
</dbReference>
<dbReference type="InterPro" id="IPR009721">
    <property type="entry name" value="O-acyltransferase_WSD1_C"/>
</dbReference>
<evidence type="ECO:0000256" key="10">
    <source>
        <dbReference type="ARBA" id="ARBA00048109"/>
    </source>
</evidence>
<name>A0A835DRZ7_TETSI</name>
<evidence type="ECO:0000256" key="3">
    <source>
        <dbReference type="ARBA" id="ARBA00004771"/>
    </source>
</evidence>
<dbReference type="OrthoDB" id="619536at2759"/>